<reference evidence="1" key="1">
    <citation type="submission" date="2016-01" db="EMBL/GenBank/DDBJ databases">
        <authorList>
            <person name="Peeters C."/>
        </authorList>
    </citation>
    <scope>NUCLEOTIDE SEQUENCE [LARGE SCALE GENOMIC DNA]</scope>
    <source>
        <strain evidence="1">LMG 22940</strain>
    </source>
</reference>
<sequence>MRCRRAGSDRLAEEALSSTLAVRREAVGQQGLFHRVVEHADLADLARFLGGGDLAAELA</sequence>
<name>A0A158L076_9BURK</name>
<comment type="caution">
    <text evidence="1">The sequence shown here is derived from an EMBL/GenBank/DDBJ whole genome shotgun (WGS) entry which is preliminary data.</text>
</comment>
<dbReference type="Proteomes" id="UP000054770">
    <property type="component" value="Unassembled WGS sequence"/>
</dbReference>
<proteinExistence type="predicted"/>
<gene>
    <name evidence="1" type="ORF">AWB68_08150</name>
</gene>
<protein>
    <submittedName>
        <fullName evidence="1">Uncharacterized protein</fullName>
    </submittedName>
</protein>
<organism evidence="1 2">
    <name type="scientific">Caballeronia choica</name>
    <dbReference type="NCBI Taxonomy" id="326476"/>
    <lineage>
        <taxon>Bacteria</taxon>
        <taxon>Pseudomonadati</taxon>
        <taxon>Pseudomonadota</taxon>
        <taxon>Betaproteobacteria</taxon>
        <taxon>Burkholderiales</taxon>
        <taxon>Burkholderiaceae</taxon>
        <taxon>Caballeronia</taxon>
    </lineage>
</organism>
<accession>A0A158L076</accession>
<evidence type="ECO:0000313" key="1">
    <source>
        <dbReference type="EMBL" id="SAL86786.1"/>
    </source>
</evidence>
<evidence type="ECO:0000313" key="2">
    <source>
        <dbReference type="Proteomes" id="UP000054770"/>
    </source>
</evidence>
<dbReference type="AlphaFoldDB" id="A0A158L076"/>
<dbReference type="EMBL" id="FCON02000244">
    <property type="protein sequence ID" value="SAL86786.1"/>
    <property type="molecule type" value="Genomic_DNA"/>
</dbReference>
<keyword evidence="2" id="KW-1185">Reference proteome</keyword>